<sequence length="302" mass="30954">MLSIAAAVLPVFLLIFLGSWLQGRGFPGNGFWQPAERLTYRIFFPALIVTALSGADMAGLSVLPMAAALVVAILLMAGVLVIAQRRLNVDGPAFTSMVQGAVRMNVYICLSIAGAIWGSAGLTVAAIAIAVIVPTVNLICVIALAHWGTAAEPTALGTVKQVVTNPLIIAAVLGALSNFTGMPGVVADVLDILGRAALPIGLLCVGAALDWQAVRRNARTVVQTTALKLVAMPALTALTLWTFAVEGLTAAIALLFMASPTATSSYILAKQLGGDATLMAGVITLQTAASMVSLPVILTLAG</sequence>
<evidence type="ECO:0000256" key="4">
    <source>
        <dbReference type="ARBA" id="ARBA00022475"/>
    </source>
</evidence>
<evidence type="ECO:0000256" key="3">
    <source>
        <dbReference type="ARBA" id="ARBA00022448"/>
    </source>
</evidence>
<dbReference type="PANTHER" id="PTHR36838:SF4">
    <property type="entry name" value="AUXIN EFFLUX CARRIER FAMILY PROTEIN"/>
    <property type="match status" value="1"/>
</dbReference>
<protein>
    <recommendedName>
        <fullName evidence="11">AEC family transporter</fullName>
    </recommendedName>
</protein>
<keyword evidence="4" id="KW-1003">Cell membrane</keyword>
<evidence type="ECO:0000256" key="1">
    <source>
        <dbReference type="ARBA" id="ARBA00004651"/>
    </source>
</evidence>
<gene>
    <name evidence="9" type="ORF">CKO21_00285</name>
</gene>
<comment type="similarity">
    <text evidence="2">Belongs to the auxin efflux carrier (TC 2.A.69) family.</text>
</comment>
<dbReference type="InterPro" id="IPR038770">
    <property type="entry name" value="Na+/solute_symporter_sf"/>
</dbReference>
<evidence type="ECO:0000313" key="9">
    <source>
        <dbReference type="EMBL" id="MBK1695683.1"/>
    </source>
</evidence>
<evidence type="ECO:0000256" key="6">
    <source>
        <dbReference type="ARBA" id="ARBA00022989"/>
    </source>
</evidence>
<reference evidence="9" key="1">
    <citation type="submission" date="2017-08" db="EMBL/GenBank/DDBJ databases">
        <authorList>
            <person name="Imhoff J.F."/>
            <person name="Rahn T."/>
            <person name="Kuenzel S."/>
            <person name="Neulinger S.C."/>
        </authorList>
    </citation>
    <scope>NUCLEOTIDE SEQUENCE</scope>
    <source>
        <strain evidence="9">DSM 9154</strain>
    </source>
</reference>
<keyword evidence="7 8" id="KW-0472">Membrane</keyword>
<dbReference type="AlphaFoldDB" id="A0A934UY62"/>
<feature type="transmembrane region" description="Helical" evidence="8">
    <location>
        <begin position="61"/>
        <end position="83"/>
    </location>
</feature>
<accession>A0A934UY62</accession>
<reference evidence="9" key="2">
    <citation type="journal article" date="2020" name="Microorganisms">
        <title>Osmotic Adaptation and Compatible Solute Biosynthesis of Phototrophic Bacteria as Revealed from Genome Analyses.</title>
        <authorList>
            <person name="Imhoff J.F."/>
            <person name="Rahn T."/>
            <person name="Kunzel S."/>
            <person name="Keller A."/>
            <person name="Neulinger S.C."/>
        </authorList>
    </citation>
    <scope>NUCLEOTIDE SEQUENCE</scope>
    <source>
        <strain evidence="9">DSM 9154</strain>
    </source>
</reference>
<feature type="transmembrane region" description="Helical" evidence="8">
    <location>
        <begin position="192"/>
        <end position="214"/>
    </location>
</feature>
<evidence type="ECO:0000256" key="8">
    <source>
        <dbReference type="SAM" id="Phobius"/>
    </source>
</evidence>
<name>A0A934UY62_9PROT</name>
<evidence type="ECO:0008006" key="11">
    <source>
        <dbReference type="Google" id="ProtNLM"/>
    </source>
</evidence>
<comment type="subcellular location">
    <subcellularLocation>
        <location evidence="1">Cell membrane</location>
        <topology evidence="1">Multi-pass membrane protein</topology>
    </subcellularLocation>
</comment>
<dbReference type="EMBL" id="NRRE01000006">
    <property type="protein sequence ID" value="MBK1695683.1"/>
    <property type="molecule type" value="Genomic_DNA"/>
</dbReference>
<dbReference type="InterPro" id="IPR004776">
    <property type="entry name" value="Mem_transp_PIN-like"/>
</dbReference>
<organism evidence="9 10">
    <name type="scientific">Rhodovibrio salinarum</name>
    <dbReference type="NCBI Taxonomy" id="1087"/>
    <lineage>
        <taxon>Bacteria</taxon>
        <taxon>Pseudomonadati</taxon>
        <taxon>Pseudomonadota</taxon>
        <taxon>Alphaproteobacteria</taxon>
        <taxon>Rhodospirillales</taxon>
        <taxon>Rhodovibrionaceae</taxon>
        <taxon>Rhodovibrio</taxon>
    </lineage>
</organism>
<dbReference type="Gene3D" id="1.20.1530.20">
    <property type="match status" value="1"/>
</dbReference>
<keyword evidence="3" id="KW-0813">Transport</keyword>
<evidence type="ECO:0000313" key="10">
    <source>
        <dbReference type="Proteomes" id="UP000778970"/>
    </source>
</evidence>
<dbReference type="GO" id="GO:0055085">
    <property type="term" value="P:transmembrane transport"/>
    <property type="evidence" value="ECO:0007669"/>
    <property type="project" value="InterPro"/>
</dbReference>
<dbReference type="GO" id="GO:0005886">
    <property type="term" value="C:plasma membrane"/>
    <property type="evidence" value="ECO:0007669"/>
    <property type="project" value="UniProtKB-SubCell"/>
</dbReference>
<comment type="caution">
    <text evidence="9">The sequence shown here is derived from an EMBL/GenBank/DDBJ whole genome shotgun (WGS) entry which is preliminary data.</text>
</comment>
<keyword evidence="10" id="KW-1185">Reference proteome</keyword>
<evidence type="ECO:0000256" key="2">
    <source>
        <dbReference type="ARBA" id="ARBA00010145"/>
    </source>
</evidence>
<dbReference type="Pfam" id="PF03547">
    <property type="entry name" value="Mem_trans"/>
    <property type="match status" value="1"/>
</dbReference>
<feature type="transmembrane region" description="Helical" evidence="8">
    <location>
        <begin position="126"/>
        <end position="147"/>
    </location>
</feature>
<dbReference type="RefSeq" id="WP_037255997.1">
    <property type="nucleotide sequence ID" value="NZ_NRRE01000006.1"/>
</dbReference>
<dbReference type="PANTHER" id="PTHR36838">
    <property type="entry name" value="AUXIN EFFLUX CARRIER FAMILY PROTEIN"/>
    <property type="match status" value="1"/>
</dbReference>
<feature type="transmembrane region" description="Helical" evidence="8">
    <location>
        <begin position="6"/>
        <end position="26"/>
    </location>
</feature>
<keyword evidence="6 8" id="KW-1133">Transmembrane helix</keyword>
<proteinExistence type="inferred from homology"/>
<dbReference type="Proteomes" id="UP000778970">
    <property type="component" value="Unassembled WGS sequence"/>
</dbReference>
<evidence type="ECO:0000256" key="7">
    <source>
        <dbReference type="ARBA" id="ARBA00023136"/>
    </source>
</evidence>
<keyword evidence="5 8" id="KW-0812">Transmembrane</keyword>
<feature type="transmembrane region" description="Helical" evidence="8">
    <location>
        <begin position="276"/>
        <end position="301"/>
    </location>
</feature>
<evidence type="ECO:0000256" key="5">
    <source>
        <dbReference type="ARBA" id="ARBA00022692"/>
    </source>
</evidence>
<feature type="transmembrane region" description="Helical" evidence="8">
    <location>
        <begin position="104"/>
        <end position="120"/>
    </location>
</feature>